<evidence type="ECO:0000256" key="4">
    <source>
        <dbReference type="ARBA" id="ARBA00022723"/>
    </source>
</evidence>
<dbReference type="STRING" id="2018661.A0A2A2J8T5"/>
<protein>
    <recommendedName>
        <fullName evidence="12">Diacylglycerol kinase</fullName>
        <shortName evidence="12">DAG kinase</shortName>
        <ecNumber evidence="12">2.7.1.107</ecNumber>
    </recommendedName>
</protein>
<dbReference type="SMART" id="SM00109">
    <property type="entry name" value="C1"/>
    <property type="match status" value="2"/>
</dbReference>
<keyword evidence="6 12" id="KW-0547">Nucleotide-binding</keyword>
<evidence type="ECO:0000256" key="12">
    <source>
        <dbReference type="RuleBase" id="RU361128"/>
    </source>
</evidence>
<keyword evidence="9" id="KW-0862">Zinc</keyword>
<dbReference type="SMART" id="SM00054">
    <property type="entry name" value="EFh"/>
    <property type="match status" value="2"/>
</dbReference>
<dbReference type="GO" id="GO:0005886">
    <property type="term" value="C:plasma membrane"/>
    <property type="evidence" value="ECO:0007669"/>
    <property type="project" value="TreeGrafter"/>
</dbReference>
<accession>A0A2A2J8T5</accession>
<dbReference type="CDD" id="cd20851">
    <property type="entry name" value="C1_DGK_typeI_like_rpt2"/>
    <property type="match status" value="1"/>
</dbReference>
<dbReference type="GO" id="GO:0005509">
    <property type="term" value="F:calcium ion binding"/>
    <property type="evidence" value="ECO:0007669"/>
    <property type="project" value="InterPro"/>
</dbReference>
<dbReference type="PROSITE" id="PS00479">
    <property type="entry name" value="ZF_DAG_PE_1"/>
    <property type="match status" value="2"/>
</dbReference>
<dbReference type="InterPro" id="IPR002219">
    <property type="entry name" value="PKC_DAG/PE"/>
</dbReference>
<dbReference type="Gene3D" id="3.30.60.20">
    <property type="match status" value="2"/>
</dbReference>
<dbReference type="EC" id="2.7.1.107" evidence="12"/>
<sequence>MNNLKERRASLFEEAIFTVKTKFTESLGGRLEKLTMNQTSHDGPQLDKIPEEGVADPCQTSCQEPRIPLKPLICTLSLLEADTPENKLEVIFQIYDSDSNGLLDTSEMDAIIEQMMHVARCQKWDTIELEQVLRQLMNDLDHDKDGSVSLDEWRRGGLTNIPLLVLLGFDTEMREDGTHSWQLRHFNKPNYCNACCSLLVGWSGKQGLSCSLCKYTVHERCVRSAANNCIKTFSNGKSEKLYHHWQDANTTAKCVKCRATVGAFQGKRCRWCRNYVHHKCMSALPQECDLGSLNYHILPPTHIFPAFLERKSSSLRNHSHGSNLLQAFSPGPNFRPLLVLVNPKSGGKQGIKILQKFQYLLNPRQVYDLSKSGPEPGLSLFADLPNANILICGGDGTIGWVLDSMDKMPFPYGRPPVAILPLGTGNDLARCLRWGGGYENENLHKILQQIEKSTLIGMDRWHLKIESSGSRRMSEKCEPPPYQIINNYFSIGVDASIAHRFHVMREKFPEKFNSRIKNKLWYVELATSESLQSSCRNLHEQIDILCDGESIDLGQDASLEGIALLNIPSIYGGSNLWGRSRKNKRMPIIFPNIGNGHEKGQLQHRVQDIGDGLIELVGLESAVQMGQIKAGVRGARRLAQCQTIVIQTHKSFPMQIDGEPWLQPPCIIQITHKNQVKMLVAPRKRSSWSSLLRQSSANEGD</sequence>
<evidence type="ECO:0000313" key="17">
    <source>
        <dbReference type="Proteomes" id="UP000218231"/>
    </source>
</evidence>
<dbReference type="PROSITE" id="PS50222">
    <property type="entry name" value="EF_HAND_2"/>
    <property type="match status" value="2"/>
</dbReference>
<feature type="domain" description="Phorbol-ester/DAG-type" evidence="13">
    <location>
        <begin position="178"/>
        <end position="229"/>
    </location>
</feature>
<dbReference type="SUPFAM" id="SSF111331">
    <property type="entry name" value="NAD kinase/diacylglycerol kinase-like"/>
    <property type="match status" value="1"/>
</dbReference>
<organism evidence="16 17">
    <name type="scientific">Diploscapter pachys</name>
    <dbReference type="NCBI Taxonomy" id="2018661"/>
    <lineage>
        <taxon>Eukaryota</taxon>
        <taxon>Metazoa</taxon>
        <taxon>Ecdysozoa</taxon>
        <taxon>Nematoda</taxon>
        <taxon>Chromadorea</taxon>
        <taxon>Rhabditida</taxon>
        <taxon>Rhabditina</taxon>
        <taxon>Rhabditomorpha</taxon>
        <taxon>Rhabditoidea</taxon>
        <taxon>Rhabditidae</taxon>
        <taxon>Diploscapter</taxon>
    </lineage>
</organism>
<gene>
    <name evidence="16" type="ORF">WR25_18802</name>
</gene>
<keyword evidence="11 12" id="KW-0067">ATP-binding</keyword>
<dbReference type="SMART" id="SM00045">
    <property type="entry name" value="DAGKa"/>
    <property type="match status" value="1"/>
</dbReference>
<dbReference type="PROSITE" id="PS00018">
    <property type="entry name" value="EF_HAND_1"/>
    <property type="match status" value="2"/>
</dbReference>
<dbReference type="InterPro" id="IPR011992">
    <property type="entry name" value="EF-hand-dom_pair"/>
</dbReference>
<dbReference type="PROSITE" id="PS50081">
    <property type="entry name" value="ZF_DAG_PE_2"/>
    <property type="match status" value="2"/>
</dbReference>
<dbReference type="OrthoDB" id="242257at2759"/>
<evidence type="ECO:0000256" key="3">
    <source>
        <dbReference type="ARBA" id="ARBA00022679"/>
    </source>
</evidence>
<keyword evidence="10" id="KW-0106">Calcium</keyword>
<dbReference type="GO" id="GO:0007200">
    <property type="term" value="P:phospholipase C-activating G protein-coupled receptor signaling pathway"/>
    <property type="evidence" value="ECO:0007669"/>
    <property type="project" value="InterPro"/>
</dbReference>
<name>A0A2A2J8T5_9BILA</name>
<dbReference type="Proteomes" id="UP000218231">
    <property type="component" value="Unassembled WGS sequence"/>
</dbReference>
<dbReference type="SUPFAM" id="SSF47473">
    <property type="entry name" value="EF-hand"/>
    <property type="match status" value="1"/>
</dbReference>
<dbReference type="SUPFAM" id="SSF57889">
    <property type="entry name" value="Cysteine-rich domain"/>
    <property type="match status" value="2"/>
</dbReference>
<dbReference type="InterPro" id="IPR002048">
    <property type="entry name" value="EF_hand_dom"/>
</dbReference>
<dbReference type="CDD" id="cd20799">
    <property type="entry name" value="C1_DGK_typeI_rpt1"/>
    <property type="match status" value="1"/>
</dbReference>
<feature type="domain" description="Phorbol-ester/DAG-type" evidence="13">
    <location>
        <begin position="242"/>
        <end position="288"/>
    </location>
</feature>
<dbReference type="InterPro" id="IPR018247">
    <property type="entry name" value="EF_Hand_1_Ca_BS"/>
</dbReference>
<evidence type="ECO:0000256" key="5">
    <source>
        <dbReference type="ARBA" id="ARBA00022737"/>
    </source>
</evidence>
<dbReference type="GO" id="GO:0005524">
    <property type="term" value="F:ATP binding"/>
    <property type="evidence" value="ECO:0007669"/>
    <property type="project" value="UniProtKB-KW"/>
</dbReference>
<evidence type="ECO:0000313" key="16">
    <source>
        <dbReference type="EMBL" id="PAV58034.1"/>
    </source>
</evidence>
<dbReference type="InterPro" id="IPR001206">
    <property type="entry name" value="Diacylglycerol_kinase_cat_dom"/>
</dbReference>
<dbReference type="GO" id="GO:0004143">
    <property type="term" value="F:ATP-dependent diacylglycerol kinase activity"/>
    <property type="evidence" value="ECO:0007669"/>
    <property type="project" value="UniProtKB-EC"/>
</dbReference>
<evidence type="ECO:0000259" key="14">
    <source>
        <dbReference type="PROSITE" id="PS50146"/>
    </source>
</evidence>
<keyword evidence="3 12" id="KW-0808">Transferase</keyword>
<dbReference type="Gene3D" id="2.60.200.40">
    <property type="match status" value="1"/>
</dbReference>
<dbReference type="GO" id="GO:0008270">
    <property type="term" value="F:zinc ion binding"/>
    <property type="evidence" value="ECO:0007669"/>
    <property type="project" value="UniProtKB-KW"/>
</dbReference>
<evidence type="ECO:0000256" key="8">
    <source>
        <dbReference type="ARBA" id="ARBA00022777"/>
    </source>
</evidence>
<evidence type="ECO:0000256" key="6">
    <source>
        <dbReference type="ARBA" id="ARBA00022741"/>
    </source>
</evidence>
<dbReference type="InterPro" id="IPR037607">
    <property type="entry name" value="DGK"/>
</dbReference>
<dbReference type="PROSITE" id="PS50146">
    <property type="entry name" value="DAGK"/>
    <property type="match status" value="1"/>
</dbReference>
<evidence type="ECO:0000256" key="7">
    <source>
        <dbReference type="ARBA" id="ARBA00022771"/>
    </source>
</evidence>
<dbReference type="AlphaFoldDB" id="A0A2A2J8T5"/>
<dbReference type="InterPro" id="IPR000756">
    <property type="entry name" value="Diacylglycerol_kin_accessory"/>
</dbReference>
<reference evidence="16 17" key="1">
    <citation type="journal article" date="2017" name="Curr. Biol.">
        <title>Genome architecture and evolution of a unichromosomal asexual nematode.</title>
        <authorList>
            <person name="Fradin H."/>
            <person name="Zegar C."/>
            <person name="Gutwein M."/>
            <person name="Lucas J."/>
            <person name="Kovtun M."/>
            <person name="Corcoran D."/>
            <person name="Baugh L.R."/>
            <person name="Kiontke K."/>
            <person name="Gunsalus K."/>
            <person name="Fitch D.H."/>
            <person name="Piano F."/>
        </authorList>
    </citation>
    <scope>NUCLEOTIDE SEQUENCE [LARGE SCALE GENOMIC DNA]</scope>
    <source>
        <strain evidence="16">PF1309</strain>
    </source>
</reference>
<evidence type="ECO:0000259" key="15">
    <source>
        <dbReference type="PROSITE" id="PS50222"/>
    </source>
</evidence>
<dbReference type="InterPro" id="IPR016064">
    <property type="entry name" value="NAD/diacylglycerol_kinase_sf"/>
</dbReference>
<keyword evidence="7" id="KW-0863">Zinc-finger</keyword>
<dbReference type="PANTHER" id="PTHR11255">
    <property type="entry name" value="DIACYLGLYCEROL KINASE"/>
    <property type="match status" value="1"/>
</dbReference>
<dbReference type="FunFam" id="2.60.200.40:FF:000012">
    <property type="entry name" value="Diacylglycerol kinase"/>
    <property type="match status" value="1"/>
</dbReference>
<feature type="domain" description="DAGKc" evidence="14">
    <location>
        <begin position="332"/>
        <end position="467"/>
    </location>
</feature>
<feature type="domain" description="EF-hand" evidence="15">
    <location>
        <begin position="128"/>
        <end position="163"/>
    </location>
</feature>
<dbReference type="EMBL" id="LIAE01010604">
    <property type="protein sequence ID" value="PAV58034.1"/>
    <property type="molecule type" value="Genomic_DNA"/>
</dbReference>
<evidence type="ECO:0000259" key="13">
    <source>
        <dbReference type="PROSITE" id="PS50081"/>
    </source>
</evidence>
<evidence type="ECO:0000256" key="1">
    <source>
        <dbReference type="ARBA" id="ARBA00001383"/>
    </source>
</evidence>
<comment type="catalytic activity">
    <reaction evidence="1 12">
        <text>a 1,2-diacyl-sn-glycerol + ATP = a 1,2-diacyl-sn-glycero-3-phosphate + ADP + H(+)</text>
        <dbReference type="Rhea" id="RHEA:10272"/>
        <dbReference type="ChEBI" id="CHEBI:15378"/>
        <dbReference type="ChEBI" id="CHEBI:17815"/>
        <dbReference type="ChEBI" id="CHEBI:30616"/>
        <dbReference type="ChEBI" id="CHEBI:58608"/>
        <dbReference type="ChEBI" id="CHEBI:456216"/>
        <dbReference type="EC" id="2.7.1.107"/>
    </reaction>
</comment>
<dbReference type="InterPro" id="IPR017438">
    <property type="entry name" value="ATP-NAD_kinase_N"/>
</dbReference>
<dbReference type="Gene3D" id="1.10.238.10">
    <property type="entry name" value="EF-hand"/>
    <property type="match status" value="1"/>
</dbReference>
<dbReference type="FunFam" id="3.30.60.20:FF:000089">
    <property type="entry name" value="Diacylglycerol kinase"/>
    <property type="match status" value="1"/>
</dbReference>
<keyword evidence="5" id="KW-0677">Repeat</keyword>
<dbReference type="InterPro" id="IPR046349">
    <property type="entry name" value="C1-like_sf"/>
</dbReference>
<dbReference type="Pfam" id="PF00781">
    <property type="entry name" value="DAGK_cat"/>
    <property type="match status" value="1"/>
</dbReference>
<comment type="caution">
    <text evidence="16">The sequence shown here is derived from an EMBL/GenBank/DDBJ whole genome shotgun (WGS) entry which is preliminary data.</text>
</comment>
<evidence type="ECO:0000256" key="9">
    <source>
        <dbReference type="ARBA" id="ARBA00022833"/>
    </source>
</evidence>
<dbReference type="Pfam" id="PF13499">
    <property type="entry name" value="EF-hand_7"/>
    <property type="match status" value="1"/>
</dbReference>
<dbReference type="Pfam" id="PF00609">
    <property type="entry name" value="DAGK_acc"/>
    <property type="match status" value="1"/>
</dbReference>
<keyword evidence="8 12" id="KW-0418">Kinase</keyword>
<feature type="domain" description="EF-hand" evidence="15">
    <location>
        <begin position="83"/>
        <end position="118"/>
    </location>
</feature>
<keyword evidence="4" id="KW-0479">Metal-binding</keyword>
<keyword evidence="17" id="KW-1185">Reference proteome</keyword>
<evidence type="ECO:0000256" key="2">
    <source>
        <dbReference type="ARBA" id="ARBA00009280"/>
    </source>
</evidence>
<evidence type="ECO:0000256" key="11">
    <source>
        <dbReference type="ARBA" id="ARBA00022840"/>
    </source>
</evidence>
<dbReference type="SMART" id="SM00046">
    <property type="entry name" value="DAGKc"/>
    <property type="match status" value="1"/>
</dbReference>
<dbReference type="PANTHER" id="PTHR11255:SF48">
    <property type="entry name" value="DIACYLGLYCEROL KINASE 1"/>
    <property type="match status" value="1"/>
</dbReference>
<comment type="similarity">
    <text evidence="2 12">Belongs to the eukaryotic diacylglycerol kinase family.</text>
</comment>
<dbReference type="CDD" id="cd00051">
    <property type="entry name" value="EFh"/>
    <property type="match status" value="1"/>
</dbReference>
<dbReference type="Pfam" id="PF00130">
    <property type="entry name" value="C1_1"/>
    <property type="match status" value="2"/>
</dbReference>
<evidence type="ECO:0000256" key="10">
    <source>
        <dbReference type="ARBA" id="ARBA00022837"/>
    </source>
</evidence>
<proteinExistence type="inferred from homology"/>
<dbReference type="FunFam" id="3.30.60.20:FF:000091">
    <property type="entry name" value="Diacylglycerol kinase"/>
    <property type="match status" value="1"/>
</dbReference>
<dbReference type="Gene3D" id="3.40.50.10330">
    <property type="entry name" value="Probable inorganic polyphosphate/atp-NAD kinase, domain 1"/>
    <property type="match status" value="1"/>
</dbReference>